<evidence type="ECO:0008006" key="4">
    <source>
        <dbReference type="Google" id="ProtNLM"/>
    </source>
</evidence>
<name>A0AAJ1V1L7_9LACT</name>
<reference evidence="2" key="1">
    <citation type="submission" date="2023-05" db="EMBL/GenBank/DDBJ databases">
        <title>Cataloging the Phylogenetic Diversity of Human Bladder Bacteria.</title>
        <authorList>
            <person name="Du J."/>
        </authorList>
    </citation>
    <scope>NUCLEOTIDE SEQUENCE</scope>
    <source>
        <strain evidence="2">UMB1231</strain>
    </source>
</reference>
<proteinExistence type="predicted"/>
<dbReference type="EMBL" id="JASOOE010000002">
    <property type="protein sequence ID" value="MDK7186650.1"/>
    <property type="molecule type" value="Genomic_DNA"/>
</dbReference>
<dbReference type="AlphaFoldDB" id="A0AAJ1V1L7"/>
<accession>A0AAJ1V1L7</accession>
<evidence type="ECO:0000313" key="2">
    <source>
        <dbReference type="EMBL" id="MDK7186650.1"/>
    </source>
</evidence>
<feature type="coiled-coil region" evidence="1">
    <location>
        <begin position="1"/>
        <end position="50"/>
    </location>
</feature>
<dbReference type="RefSeq" id="WP_016648481.1">
    <property type="nucleotide sequence ID" value="NZ_CAUPDI010000029.1"/>
</dbReference>
<keyword evidence="1" id="KW-0175">Coiled coil</keyword>
<protein>
    <recommendedName>
        <fullName evidence="4">DUF883 domain-containing protein</fullName>
    </recommendedName>
</protein>
<evidence type="ECO:0000256" key="1">
    <source>
        <dbReference type="SAM" id="Coils"/>
    </source>
</evidence>
<sequence length="123" mass="13769">MADLRNEVKELKEIIEASASQDGIQRALAKHQAKAKVSQYKDDAEVLANQAKDQASQWLETGKDYASDWVETGRDYASDLHQSASHMSNSVQSYWDKHSSHLYAIAIALLGIKLIRNLKKLGK</sequence>
<comment type="caution">
    <text evidence="2">The sequence shown here is derived from an EMBL/GenBank/DDBJ whole genome shotgun (WGS) entry which is preliminary data.</text>
</comment>
<gene>
    <name evidence="2" type="ORF">QP433_01500</name>
</gene>
<evidence type="ECO:0000313" key="3">
    <source>
        <dbReference type="Proteomes" id="UP001229251"/>
    </source>
</evidence>
<dbReference type="Gene3D" id="6.10.140.1430">
    <property type="match status" value="1"/>
</dbReference>
<dbReference type="Proteomes" id="UP001229251">
    <property type="component" value="Unassembled WGS sequence"/>
</dbReference>
<organism evidence="2 3">
    <name type="scientific">Facklamia hominis</name>
    <dbReference type="NCBI Taxonomy" id="178214"/>
    <lineage>
        <taxon>Bacteria</taxon>
        <taxon>Bacillati</taxon>
        <taxon>Bacillota</taxon>
        <taxon>Bacilli</taxon>
        <taxon>Lactobacillales</taxon>
        <taxon>Aerococcaceae</taxon>
        <taxon>Facklamia</taxon>
    </lineage>
</organism>